<dbReference type="InterPro" id="IPR008271">
    <property type="entry name" value="Ser/Thr_kinase_AS"/>
</dbReference>
<dbReference type="AlphaFoldDB" id="A0A103DXA9"/>
<dbReference type="InterPro" id="IPR011009">
    <property type="entry name" value="Kinase-like_dom_sf"/>
</dbReference>
<keyword evidence="3" id="KW-1185">Reference proteome</keyword>
<dbReference type="Gene3D" id="3.90.1200.10">
    <property type="match status" value="1"/>
</dbReference>
<comment type="caution">
    <text evidence="2">The sequence shown here is derived from an EMBL/GenBank/DDBJ whole genome shotgun (WGS) entry which is preliminary data.</text>
</comment>
<dbReference type="PROSITE" id="PS00108">
    <property type="entry name" value="PROTEIN_KINASE_ST"/>
    <property type="match status" value="1"/>
</dbReference>
<evidence type="ECO:0000313" key="3">
    <source>
        <dbReference type="Proteomes" id="UP000062788"/>
    </source>
</evidence>
<protein>
    <submittedName>
        <fullName evidence="2">Phosphotransferase</fullName>
    </submittedName>
</protein>
<dbReference type="InterPro" id="IPR051678">
    <property type="entry name" value="AGP_Transferase"/>
</dbReference>
<reference evidence="2 3" key="1">
    <citation type="submission" date="2015-11" db="EMBL/GenBank/DDBJ databases">
        <title>Expanding the genomic diversity of Burkholderia species for the development of highly accurate diagnostics.</title>
        <authorList>
            <person name="Sahl J."/>
            <person name="Keim P."/>
            <person name="Wagner D."/>
        </authorList>
    </citation>
    <scope>NUCLEOTIDE SEQUENCE [LARGE SCALE GENOMIC DNA]</scope>
    <source>
        <strain evidence="2 3">TSV85</strain>
    </source>
</reference>
<dbReference type="RefSeq" id="WP_059519688.1">
    <property type="nucleotide sequence ID" value="NZ_LOWA01000054.1"/>
</dbReference>
<dbReference type="PANTHER" id="PTHR21310">
    <property type="entry name" value="AMINOGLYCOSIDE PHOSPHOTRANSFERASE-RELATED-RELATED"/>
    <property type="match status" value="1"/>
</dbReference>
<dbReference type="InterPro" id="IPR041726">
    <property type="entry name" value="ACAD10_11_N"/>
</dbReference>
<dbReference type="Proteomes" id="UP000062788">
    <property type="component" value="Unassembled WGS sequence"/>
</dbReference>
<dbReference type="GO" id="GO:0004672">
    <property type="term" value="F:protein kinase activity"/>
    <property type="evidence" value="ECO:0007669"/>
    <property type="project" value="InterPro"/>
</dbReference>
<dbReference type="Pfam" id="PF01636">
    <property type="entry name" value="APH"/>
    <property type="match status" value="1"/>
</dbReference>
<feature type="domain" description="Aminoglycoside phosphotransferase" evidence="1">
    <location>
        <begin position="22"/>
        <end position="232"/>
    </location>
</feature>
<dbReference type="InterPro" id="IPR002575">
    <property type="entry name" value="Aminoglycoside_PTrfase"/>
</dbReference>
<accession>A0A103DXA9</accession>
<dbReference type="CDD" id="cd05154">
    <property type="entry name" value="ACAD10_11_N-like"/>
    <property type="match status" value="1"/>
</dbReference>
<keyword evidence="2" id="KW-0808">Transferase</keyword>
<dbReference type="EMBL" id="LOWA01000054">
    <property type="protein sequence ID" value="KVE24468.1"/>
    <property type="molecule type" value="Genomic_DNA"/>
</dbReference>
<sequence length="322" mass="34813">MKASVAEQAMAALGCPRVAARATRIGGGRASKVFLVQGGERDVIAYLLPAGGAREAQRRFDVLARIAEQFRLAPKPLAVGEASGDGAALLLVERLDGVAPTVCGPLSSDTVGRLAGNFITVLAALHAIDIAPADRPTDYMRRNLGEWRRRWNEQEAADTDDDFKAVMQWLEERIPDASPAAFLHNDYKLDNILVDPGDPARLAGVVDWELATVGHPLADLGVALAYWIESKDSPLLRLDTPGPSCAPGAPTRATLVDLYATASGREVVRPAYWYAYGLLRLAVITQQLALRSHDDARHVPRSRLIVRWLLDRAAQACGSGRL</sequence>
<evidence type="ECO:0000259" key="1">
    <source>
        <dbReference type="Pfam" id="PF01636"/>
    </source>
</evidence>
<gene>
    <name evidence="2" type="ORF">WS67_20380</name>
</gene>
<proteinExistence type="predicted"/>
<dbReference type="PANTHER" id="PTHR21310:SF40">
    <property type="entry name" value="AMINOGLYCOSIDE PHOSPHOTRANSFERASE DOMAIN-CONTAINING PROTEIN-RELATED"/>
    <property type="match status" value="1"/>
</dbReference>
<organism evidence="2 3">
    <name type="scientific">Burkholderia singularis</name>
    <dbReference type="NCBI Taxonomy" id="1503053"/>
    <lineage>
        <taxon>Bacteria</taxon>
        <taxon>Pseudomonadati</taxon>
        <taxon>Pseudomonadota</taxon>
        <taxon>Betaproteobacteria</taxon>
        <taxon>Burkholderiales</taxon>
        <taxon>Burkholderiaceae</taxon>
        <taxon>Burkholderia</taxon>
        <taxon>pseudomallei group</taxon>
    </lineage>
</organism>
<evidence type="ECO:0000313" key="2">
    <source>
        <dbReference type="EMBL" id="KVE24468.1"/>
    </source>
</evidence>
<dbReference type="OrthoDB" id="3806873at2"/>
<name>A0A103DXA9_9BURK</name>
<dbReference type="SUPFAM" id="SSF56112">
    <property type="entry name" value="Protein kinase-like (PK-like)"/>
    <property type="match status" value="1"/>
</dbReference>